<gene>
    <name evidence="2" type="ORF">URODEC1_LOCUS113207</name>
</gene>
<dbReference type="SMART" id="SM00256">
    <property type="entry name" value="FBOX"/>
    <property type="match status" value="2"/>
</dbReference>
<dbReference type="AlphaFoldDB" id="A0ABC9G8L3"/>
<organism evidence="2 3">
    <name type="scientific">Urochloa decumbens</name>
    <dbReference type="NCBI Taxonomy" id="240449"/>
    <lineage>
        <taxon>Eukaryota</taxon>
        <taxon>Viridiplantae</taxon>
        <taxon>Streptophyta</taxon>
        <taxon>Embryophyta</taxon>
        <taxon>Tracheophyta</taxon>
        <taxon>Spermatophyta</taxon>
        <taxon>Magnoliopsida</taxon>
        <taxon>Liliopsida</taxon>
        <taxon>Poales</taxon>
        <taxon>Poaceae</taxon>
        <taxon>PACMAD clade</taxon>
        <taxon>Panicoideae</taxon>
        <taxon>Panicodae</taxon>
        <taxon>Paniceae</taxon>
        <taxon>Melinidinae</taxon>
        <taxon>Urochloa</taxon>
    </lineage>
</organism>
<protein>
    <recommendedName>
        <fullName evidence="1">F-box domain-containing protein</fullName>
    </recommendedName>
</protein>
<reference evidence="2" key="1">
    <citation type="submission" date="2024-10" db="EMBL/GenBank/DDBJ databases">
        <authorList>
            <person name="Ryan C."/>
        </authorList>
    </citation>
    <scope>NUCLEOTIDE SEQUENCE [LARGE SCALE GENOMIC DNA]</scope>
</reference>
<evidence type="ECO:0000313" key="2">
    <source>
        <dbReference type="EMBL" id="CAL5089168.1"/>
    </source>
</evidence>
<dbReference type="PANTHER" id="PTHR32133">
    <property type="entry name" value="OS07G0120400 PROTEIN"/>
    <property type="match status" value="1"/>
</dbReference>
<dbReference type="Pfam" id="PF00646">
    <property type="entry name" value="F-box"/>
    <property type="match status" value="2"/>
</dbReference>
<keyword evidence="3" id="KW-1185">Reference proteome</keyword>
<dbReference type="SUPFAM" id="SSF81383">
    <property type="entry name" value="F-box domain"/>
    <property type="match status" value="2"/>
</dbReference>
<dbReference type="PANTHER" id="PTHR32133:SF386">
    <property type="entry name" value="F-BOX DOMAIN-CONTAINING PROTEIN"/>
    <property type="match status" value="1"/>
</dbReference>
<dbReference type="InterPro" id="IPR001810">
    <property type="entry name" value="F-box_dom"/>
</dbReference>
<dbReference type="InterPro" id="IPR056594">
    <property type="entry name" value="AT5G49610-like_b-prop"/>
</dbReference>
<feature type="domain" description="F-box" evidence="1">
    <location>
        <begin position="409"/>
        <end position="452"/>
    </location>
</feature>
<sequence>MSPHHEPELVDDAVEEVLIRCRPDDPASLLRAALVCKAWSRVVCNPGFRRRYAERHRAAPVLGFLCNIATGTESVHFVSTSVSFRPPHAVHHKMRVIDARHGRVLLLHGPPSAVSSMAMRLVVWHPISDEHRELPAPPEAVHPSCWNAAVICAATGCDHLDCHHSPVKVVVVGFHPDQMCMYSCTYSSESGGMWSTHMASSTSFLDRDCYFKLKPSALVGNALYFVFMSRTGPSRILKCDLATKEMSVIHLPRTRFTCPRICLTTTDHGRLGFVEVGAGKLYIWSRVDGLSTDAGWYQSRVVDLKMLLPLHYPSFDDGAFVGFAGSVGIIFLATKVGNFLIDLKANRARKLGEDRSFYGVFPFTSFCIPASAAAMSPHHAPKLVDDAVEAHHAPELVDDAVEVHHAPELVDDAVEEVLLRCPPDDPARLLRAALACSRWRRLVSSPIFRHRYAERHRAGGSALGFVCNLAAGFNKFAGDAHFIPTTPLSSFRLPGGTATVHRKMRALDARHGRILLQDVDPRTSSSHRTHLVVWNPITGKRRDLPNLSVVVQDPSFWSAAVLCAAAGDSGSCDHLGCHQGHFRVVVVGIDAEQMSAYSCAYSSEPGCVWSVRTAAALSQQPGCSFEMNSPSALAGNAVYFTFRTRLGYIRIMKYDLATEQMSVMKIPSTGFYCPRIVLMTMENSGLGFAIVGECKLYLWSAVLDGSDSGGVLPWYQSGVVDLRTLLPANALKASPGTVGFAGGSEVIFLGTKVGNFVVDVKSNRAIKLGDGRSFHNVVPFTSFCVPR</sequence>
<dbReference type="Proteomes" id="UP001497457">
    <property type="component" value="Chromosome 8b"/>
</dbReference>
<feature type="domain" description="F-box" evidence="1">
    <location>
        <begin position="9"/>
        <end position="52"/>
    </location>
</feature>
<evidence type="ECO:0000259" key="1">
    <source>
        <dbReference type="SMART" id="SM00256"/>
    </source>
</evidence>
<dbReference type="InterPro" id="IPR036047">
    <property type="entry name" value="F-box-like_dom_sf"/>
</dbReference>
<dbReference type="Pfam" id="PF23635">
    <property type="entry name" value="Beta-prop_AT5G49610-like"/>
    <property type="match status" value="1"/>
</dbReference>
<evidence type="ECO:0000313" key="3">
    <source>
        <dbReference type="Proteomes" id="UP001497457"/>
    </source>
</evidence>
<name>A0ABC9G8L3_9POAL</name>
<dbReference type="EMBL" id="OZ075118">
    <property type="protein sequence ID" value="CAL5089168.1"/>
    <property type="molecule type" value="Genomic_DNA"/>
</dbReference>
<accession>A0ABC9G8L3</accession>
<proteinExistence type="predicted"/>